<protein>
    <recommendedName>
        <fullName evidence="7 8">Polyphosphate kinase</fullName>
        <ecNumber evidence="7 8">2.7.4.1</ecNumber>
    </recommendedName>
    <alternativeName>
        <fullName evidence="7">ATP-polyphosphate phosphotransferase</fullName>
    </alternativeName>
    <alternativeName>
        <fullName evidence="7">Polyphosphoric acid kinase</fullName>
    </alternativeName>
</protein>
<dbReference type="InterPro" id="IPR025200">
    <property type="entry name" value="PPK_C_dom2"/>
</dbReference>
<dbReference type="PANTHER" id="PTHR30218:SF0">
    <property type="entry name" value="POLYPHOSPHATE KINASE"/>
    <property type="match status" value="1"/>
</dbReference>
<keyword evidence="5 7" id="KW-0067">ATP-binding</keyword>
<dbReference type="GO" id="GO:0005524">
    <property type="term" value="F:ATP binding"/>
    <property type="evidence" value="ECO:0007669"/>
    <property type="project" value="UniProtKB-KW"/>
</dbReference>
<dbReference type="InterPro" id="IPR036832">
    <property type="entry name" value="PPK_N_dom_sf"/>
</dbReference>
<evidence type="ECO:0000256" key="6">
    <source>
        <dbReference type="ARBA" id="ARBA00022842"/>
    </source>
</evidence>
<keyword evidence="6 7" id="KW-0460">Magnesium</keyword>
<keyword evidence="3 7" id="KW-0547">Nucleotide-binding</keyword>
<dbReference type="Gene3D" id="1.20.58.310">
    <property type="entry name" value="Polyphosphate kinase N-terminal domain"/>
    <property type="match status" value="1"/>
</dbReference>
<dbReference type="AlphaFoldDB" id="A0A1N6U7M8"/>
<evidence type="ECO:0000256" key="1">
    <source>
        <dbReference type="ARBA" id="ARBA00022553"/>
    </source>
</evidence>
<comment type="cofactor">
    <cofactor evidence="7">
        <name>Mg(2+)</name>
        <dbReference type="ChEBI" id="CHEBI:18420"/>
    </cofactor>
</comment>
<dbReference type="Pfam" id="PF13089">
    <property type="entry name" value="PP_kinase_N"/>
    <property type="match status" value="1"/>
</dbReference>
<dbReference type="GO" id="GO:0046872">
    <property type="term" value="F:metal ion binding"/>
    <property type="evidence" value="ECO:0007669"/>
    <property type="project" value="UniProtKB-KW"/>
</dbReference>
<dbReference type="SUPFAM" id="SSF56024">
    <property type="entry name" value="Phospholipase D/nuclease"/>
    <property type="match status" value="2"/>
</dbReference>
<dbReference type="EC" id="2.7.4.1" evidence="7 8"/>
<dbReference type="OrthoDB" id="9761456at2"/>
<feature type="binding site" evidence="7">
    <location>
        <position position="580"/>
    </location>
    <ligand>
        <name>ATP</name>
        <dbReference type="ChEBI" id="CHEBI:30616"/>
    </ligand>
</feature>
<feature type="binding site" evidence="7">
    <location>
        <position position="359"/>
    </location>
    <ligand>
        <name>Mg(2+)</name>
        <dbReference type="ChEBI" id="CHEBI:18420"/>
    </ligand>
</feature>
<evidence type="ECO:0000313" key="11">
    <source>
        <dbReference type="Proteomes" id="UP000186953"/>
    </source>
</evidence>
<dbReference type="CDD" id="cd09164">
    <property type="entry name" value="PLDc_EcPPK1_C1_like"/>
    <property type="match status" value="1"/>
</dbReference>
<feature type="binding site" evidence="7">
    <location>
        <position position="452"/>
    </location>
    <ligand>
        <name>ATP</name>
        <dbReference type="ChEBI" id="CHEBI:30616"/>
    </ligand>
</feature>
<name>A0A1N6U7M8_9FLAO</name>
<gene>
    <name evidence="7" type="primary">ppk</name>
    <name evidence="10" type="ORF">SAMN05421797_102237</name>
</gene>
<reference evidence="11" key="1">
    <citation type="submission" date="2017-01" db="EMBL/GenBank/DDBJ databases">
        <authorList>
            <person name="Varghese N."/>
            <person name="Submissions S."/>
        </authorList>
    </citation>
    <scope>NUCLEOTIDE SEQUENCE [LARGE SCALE GENOMIC DNA]</scope>
    <source>
        <strain evidence="11">DSM 15366</strain>
    </source>
</reference>
<evidence type="ECO:0000256" key="8">
    <source>
        <dbReference type="RuleBase" id="RU003800"/>
    </source>
</evidence>
<dbReference type="GO" id="GO:0009358">
    <property type="term" value="C:polyphosphate kinase complex"/>
    <property type="evidence" value="ECO:0007669"/>
    <property type="project" value="InterPro"/>
</dbReference>
<evidence type="ECO:0000313" key="10">
    <source>
        <dbReference type="EMBL" id="SIQ61589.1"/>
    </source>
</evidence>
<comment type="function">
    <text evidence="7 8">Catalyzes the reversible transfer of the terminal phosphate of ATP to form a long-chain polyphosphate (polyP).</text>
</comment>
<feature type="binding site" evidence="7">
    <location>
        <position position="44"/>
    </location>
    <ligand>
        <name>ATP</name>
        <dbReference type="ChEBI" id="CHEBI:30616"/>
    </ligand>
</feature>
<dbReference type="STRING" id="228959.SAMN05421797_102237"/>
<dbReference type="NCBIfam" id="TIGR03705">
    <property type="entry name" value="poly_P_kin"/>
    <property type="match status" value="1"/>
</dbReference>
<dbReference type="SUPFAM" id="SSF143724">
    <property type="entry name" value="PHP14-like"/>
    <property type="match status" value="1"/>
</dbReference>
<dbReference type="EMBL" id="FTMA01000002">
    <property type="protein sequence ID" value="SIQ61589.1"/>
    <property type="molecule type" value="Genomic_DNA"/>
</dbReference>
<dbReference type="SUPFAM" id="SSF140356">
    <property type="entry name" value="PPK N-terminal domain-like"/>
    <property type="match status" value="1"/>
</dbReference>
<dbReference type="PROSITE" id="PS50035">
    <property type="entry name" value="PLD"/>
    <property type="match status" value="1"/>
</dbReference>
<feature type="domain" description="PLD phosphodiesterase" evidence="9">
    <location>
        <begin position="575"/>
        <end position="605"/>
    </location>
</feature>
<dbReference type="NCBIfam" id="NF003917">
    <property type="entry name" value="PRK05443.1-1"/>
    <property type="match status" value="1"/>
</dbReference>
<evidence type="ECO:0000256" key="3">
    <source>
        <dbReference type="ARBA" id="ARBA00022741"/>
    </source>
</evidence>
<dbReference type="Pfam" id="PF13090">
    <property type="entry name" value="PP_kinase_C"/>
    <property type="match status" value="1"/>
</dbReference>
<evidence type="ECO:0000256" key="7">
    <source>
        <dbReference type="HAMAP-Rule" id="MF_00347"/>
    </source>
</evidence>
<dbReference type="InterPro" id="IPR001736">
    <property type="entry name" value="PLipase_D/transphosphatidylase"/>
</dbReference>
<comment type="similarity">
    <text evidence="7 8">Belongs to the polyphosphate kinase 1 (PPK1) family.</text>
</comment>
<dbReference type="Pfam" id="PF02503">
    <property type="entry name" value="PP_kinase"/>
    <property type="match status" value="1"/>
</dbReference>
<dbReference type="PANTHER" id="PTHR30218">
    <property type="entry name" value="POLYPHOSPHATE KINASE"/>
    <property type="match status" value="1"/>
</dbReference>
<dbReference type="RefSeq" id="WP_076548207.1">
    <property type="nucleotide sequence ID" value="NZ_FTMA01000002.1"/>
</dbReference>
<dbReference type="Gene3D" id="3.30.870.10">
    <property type="entry name" value="Endonuclease Chain A"/>
    <property type="match status" value="2"/>
</dbReference>
<dbReference type="Gene3D" id="3.30.1840.10">
    <property type="entry name" value="Polyphosphate kinase middle domain"/>
    <property type="match status" value="1"/>
</dbReference>
<keyword evidence="1 7" id="KW-0597">Phosphoprotein</keyword>
<dbReference type="HAMAP" id="MF_00347">
    <property type="entry name" value="Polyphosphate_kinase"/>
    <property type="match status" value="1"/>
</dbReference>
<keyword evidence="2 7" id="KW-0808">Transferase</keyword>
<dbReference type="InterPro" id="IPR036830">
    <property type="entry name" value="PP_kinase_middle_dom_sf"/>
</dbReference>
<dbReference type="GO" id="GO:0006799">
    <property type="term" value="P:polyphosphate biosynthetic process"/>
    <property type="evidence" value="ECO:0007669"/>
    <property type="project" value="UniProtKB-UniRule"/>
</dbReference>
<feature type="binding site" evidence="7">
    <location>
        <position position="389"/>
    </location>
    <ligand>
        <name>Mg(2+)</name>
        <dbReference type="ChEBI" id="CHEBI:18420"/>
    </ligand>
</feature>
<comment type="catalytic activity">
    <reaction evidence="7 8">
        <text>[phosphate](n) + ATP = [phosphate](n+1) + ADP</text>
        <dbReference type="Rhea" id="RHEA:19573"/>
        <dbReference type="Rhea" id="RHEA-COMP:9859"/>
        <dbReference type="Rhea" id="RHEA-COMP:14280"/>
        <dbReference type="ChEBI" id="CHEBI:16838"/>
        <dbReference type="ChEBI" id="CHEBI:30616"/>
        <dbReference type="ChEBI" id="CHEBI:456216"/>
        <dbReference type="EC" id="2.7.4.1"/>
    </reaction>
</comment>
<keyword evidence="11" id="KW-1185">Reference proteome</keyword>
<organism evidence="10 11">
    <name type="scientific">Maribacter ulvicola</name>
    <dbReference type="NCBI Taxonomy" id="228959"/>
    <lineage>
        <taxon>Bacteria</taxon>
        <taxon>Pseudomonadati</taxon>
        <taxon>Bacteroidota</taxon>
        <taxon>Flavobacteriia</taxon>
        <taxon>Flavobacteriales</taxon>
        <taxon>Flavobacteriaceae</taxon>
        <taxon>Maribacter</taxon>
    </lineage>
</organism>
<dbReference type="InterPro" id="IPR025198">
    <property type="entry name" value="PPK_N_dom"/>
</dbReference>
<feature type="active site" description="Phosphohistidine intermediate" evidence="7">
    <location>
        <position position="419"/>
    </location>
</feature>
<evidence type="ECO:0000259" key="9">
    <source>
        <dbReference type="PROSITE" id="PS50035"/>
    </source>
</evidence>
<dbReference type="GO" id="GO:0008976">
    <property type="term" value="F:polyphosphate kinase activity"/>
    <property type="evidence" value="ECO:0007669"/>
    <property type="project" value="UniProtKB-UniRule"/>
</dbReference>
<dbReference type="InterPro" id="IPR024953">
    <property type="entry name" value="PP_kinase_middle"/>
</dbReference>
<sequence>MKKDNLKHRDINWLYFNERVLLEAKSADTPLLERLKFLAIFSSNLDEYFKVRVSQLRQIKHLDKKFRKKLMFKANTTLQHILKTINEQQVEFGKVIKATLAELEDYNIYVRNTSNFTNEQKVFLESLFDERIREFCAVHKENLELTDGALYLAVTHPNQAYSIVEIPNKKHDRFIRLPGDGHQFCYLDDAIRLNIQKLLPQKNIMGCYSIKISRDAELYLEDDYSDIELVEKIYNSLDKRLYGQATRLLYDESMPSWLIASLKNDFKLGTVDLSPGGAYHNLSDFFSFPLPEGTEHLQYQEKPALPHPVLTSTENIFDSISIKDQLVHFPYQDFRVVEDFLTTAATDPNVTAIKMTIYRIAKSSSLADAILTALDNGKEVTLFVEAQARFDEANNIKWGRIFEEKGAKVIFSIPQVKVHSKIAMVFRNEDDKVKRYAYIGTGNFNAKTAKIYCDHGLFTAHKKITKDLGQVFQVLERKIIVPKLKRLMVSPFTTRITFLNLIQNEINAARKGKKAAITAKMNSLEDSDMIRALYRAVNAGVEVRLIVRGFCCYLTANDDPNTGMKDNIFITSIVDRFLEHGRIYLFENGGNELMYIGSADWMTRNLDRRIEVLTPILDSDIFEELKHILSLQLNDNQKARVLDLENSNKKVEQLPNEERIRSQYAIYDYLKNKLDENC</sequence>
<comment type="PTM">
    <text evidence="7 8">An intermediate of this reaction is the autophosphorylated ppk in which a phosphate is covalently linked to a histidine residue through a N-P bond.</text>
</comment>
<evidence type="ECO:0000256" key="5">
    <source>
        <dbReference type="ARBA" id="ARBA00022840"/>
    </source>
</evidence>
<accession>A0A1N6U7M8</accession>
<evidence type="ECO:0000256" key="2">
    <source>
        <dbReference type="ARBA" id="ARBA00022679"/>
    </source>
</evidence>
<dbReference type="InterPro" id="IPR041108">
    <property type="entry name" value="PP_kinase_C_1"/>
</dbReference>
<dbReference type="InterPro" id="IPR003414">
    <property type="entry name" value="PP_kinase"/>
</dbReference>
<proteinExistence type="inferred from homology"/>
<dbReference type="PIRSF" id="PIRSF015589">
    <property type="entry name" value="PP_kinase"/>
    <property type="match status" value="1"/>
</dbReference>
<feature type="binding site" evidence="7">
    <location>
        <position position="548"/>
    </location>
    <ligand>
        <name>ATP</name>
        <dbReference type="ChEBI" id="CHEBI:30616"/>
    </ligand>
</feature>
<dbReference type="Proteomes" id="UP000186953">
    <property type="component" value="Unassembled WGS sequence"/>
</dbReference>
<dbReference type="Pfam" id="PF17941">
    <property type="entry name" value="PP_kinase_C_1"/>
    <property type="match status" value="1"/>
</dbReference>
<keyword evidence="7" id="KW-0479">Metal-binding</keyword>
<keyword evidence="4 7" id="KW-0418">Kinase</keyword>
<evidence type="ECO:0000256" key="4">
    <source>
        <dbReference type="ARBA" id="ARBA00022777"/>
    </source>
</evidence>